<keyword evidence="6" id="KW-1185">Reference proteome</keyword>
<reference evidence="5 6" key="1">
    <citation type="journal article" date="2008" name="Nature">
        <title>The Phaeodactylum genome reveals the evolutionary history of diatom genomes.</title>
        <authorList>
            <person name="Bowler C."/>
            <person name="Allen A.E."/>
            <person name="Badger J.H."/>
            <person name="Grimwood J."/>
            <person name="Jabbari K."/>
            <person name="Kuo A."/>
            <person name="Maheswari U."/>
            <person name="Martens C."/>
            <person name="Maumus F."/>
            <person name="Otillar R.P."/>
            <person name="Rayko E."/>
            <person name="Salamov A."/>
            <person name="Vandepoele K."/>
            <person name="Beszteri B."/>
            <person name="Gruber A."/>
            <person name="Heijde M."/>
            <person name="Katinka M."/>
            <person name="Mock T."/>
            <person name="Valentin K."/>
            <person name="Verret F."/>
            <person name="Berges J.A."/>
            <person name="Brownlee C."/>
            <person name="Cadoret J.P."/>
            <person name="Chiovitti A."/>
            <person name="Choi C.J."/>
            <person name="Coesel S."/>
            <person name="De Martino A."/>
            <person name="Detter J.C."/>
            <person name="Durkin C."/>
            <person name="Falciatore A."/>
            <person name="Fournet J."/>
            <person name="Haruta M."/>
            <person name="Huysman M.J."/>
            <person name="Jenkins B.D."/>
            <person name="Jiroutova K."/>
            <person name="Jorgensen R.E."/>
            <person name="Joubert Y."/>
            <person name="Kaplan A."/>
            <person name="Kroger N."/>
            <person name="Kroth P.G."/>
            <person name="La Roche J."/>
            <person name="Lindquist E."/>
            <person name="Lommer M."/>
            <person name="Martin-Jezequel V."/>
            <person name="Lopez P.J."/>
            <person name="Lucas S."/>
            <person name="Mangogna M."/>
            <person name="McGinnis K."/>
            <person name="Medlin L.K."/>
            <person name="Montsant A."/>
            <person name="Oudot-Le Secq M.P."/>
            <person name="Napoli C."/>
            <person name="Obornik M."/>
            <person name="Parker M.S."/>
            <person name="Petit J.L."/>
            <person name="Porcel B.M."/>
            <person name="Poulsen N."/>
            <person name="Robison M."/>
            <person name="Rychlewski L."/>
            <person name="Rynearson T.A."/>
            <person name="Schmutz J."/>
            <person name="Shapiro H."/>
            <person name="Siaut M."/>
            <person name="Stanley M."/>
            <person name="Sussman M.R."/>
            <person name="Taylor A.R."/>
            <person name="Vardi A."/>
            <person name="von Dassow P."/>
            <person name="Vyverman W."/>
            <person name="Willis A."/>
            <person name="Wyrwicz L.S."/>
            <person name="Rokhsar D.S."/>
            <person name="Weissenbach J."/>
            <person name="Armbrust E.V."/>
            <person name="Green B.R."/>
            <person name="Van de Peer Y."/>
            <person name="Grigoriev I.V."/>
        </authorList>
    </citation>
    <scope>NUCLEOTIDE SEQUENCE [LARGE SCALE GENOMIC DNA]</scope>
    <source>
        <strain evidence="5 6">CCAP 1055/1</strain>
    </source>
</reference>
<evidence type="ECO:0000313" key="5">
    <source>
        <dbReference type="EMBL" id="EEC46901.1"/>
    </source>
</evidence>
<keyword evidence="3" id="KW-0808">Transferase</keyword>
<evidence type="ECO:0000256" key="3">
    <source>
        <dbReference type="ARBA" id="ARBA00022679"/>
    </source>
</evidence>
<dbReference type="GO" id="GO:0000209">
    <property type="term" value="P:protein polyubiquitination"/>
    <property type="evidence" value="ECO:0007669"/>
    <property type="project" value="InterPro"/>
</dbReference>
<gene>
    <name evidence="5" type="ORF">PHATRDRAFT_37484</name>
</gene>
<dbReference type="OrthoDB" id="10566817at2759"/>
<dbReference type="RefSeq" id="XP_002181687.1">
    <property type="nucleotide sequence ID" value="XM_002181651.1"/>
</dbReference>
<reference evidence="6" key="2">
    <citation type="submission" date="2008-08" db="EMBL/GenBank/DDBJ databases">
        <authorList>
            <consortium name="Diatom Consortium"/>
            <person name="Grigoriev I."/>
            <person name="Grimwood J."/>
            <person name="Kuo A."/>
            <person name="Otillar R.P."/>
            <person name="Salamov A."/>
            <person name="Detter J.C."/>
            <person name="Lindquist E."/>
            <person name="Shapiro H."/>
            <person name="Lucas S."/>
            <person name="Glavina del Rio T."/>
            <person name="Pitluck S."/>
            <person name="Rokhsar D."/>
            <person name="Bowler C."/>
        </authorList>
    </citation>
    <scope>GENOME REANNOTATION</scope>
    <source>
        <strain evidence="6">CCAP 1055/1</strain>
    </source>
</reference>
<accession>B7G3X9</accession>
<evidence type="ECO:0000256" key="4">
    <source>
        <dbReference type="SAM" id="MobiDB-lite"/>
    </source>
</evidence>
<dbReference type="AlphaFoldDB" id="B7G3X9"/>
<dbReference type="GO" id="GO:0006511">
    <property type="term" value="P:ubiquitin-dependent protein catabolic process"/>
    <property type="evidence" value="ECO:0007669"/>
    <property type="project" value="TreeGrafter"/>
</dbReference>
<comment type="catalytic activity">
    <reaction evidence="1">
        <text>S-ubiquitinyl-[E2 ubiquitin-conjugating enzyme]-L-cysteine + [acceptor protein]-L-lysine = [E2 ubiquitin-conjugating enzyme]-L-cysteine + N(6)-ubiquitinyl-[acceptor protein]-L-lysine.</text>
        <dbReference type="EC" id="2.3.2.26"/>
    </reaction>
</comment>
<feature type="compositionally biased region" description="Polar residues" evidence="4">
    <location>
        <begin position="26"/>
        <end position="41"/>
    </location>
</feature>
<protein>
    <recommendedName>
        <fullName evidence="2">HECT-type E3 ubiquitin transferase</fullName>
        <ecNumber evidence="2">2.3.2.26</ecNumber>
    </recommendedName>
</protein>
<dbReference type="GeneID" id="7202482"/>
<dbReference type="InParanoid" id="B7G3X9"/>
<dbReference type="STRING" id="556484.B7G3X9"/>
<organism evidence="5 6">
    <name type="scientific">Phaeodactylum tricornutum (strain CCAP 1055/1)</name>
    <dbReference type="NCBI Taxonomy" id="556484"/>
    <lineage>
        <taxon>Eukaryota</taxon>
        <taxon>Sar</taxon>
        <taxon>Stramenopiles</taxon>
        <taxon>Ochrophyta</taxon>
        <taxon>Bacillariophyta</taxon>
        <taxon>Bacillariophyceae</taxon>
        <taxon>Bacillariophycidae</taxon>
        <taxon>Naviculales</taxon>
        <taxon>Phaeodactylaceae</taxon>
        <taxon>Phaeodactylum</taxon>
    </lineage>
</organism>
<evidence type="ECO:0000256" key="2">
    <source>
        <dbReference type="ARBA" id="ARBA00012485"/>
    </source>
</evidence>
<dbReference type="EC" id="2.3.2.26" evidence="2"/>
<feature type="region of interest" description="Disordered" evidence="4">
    <location>
        <begin position="1"/>
        <end position="41"/>
    </location>
</feature>
<evidence type="ECO:0000313" key="6">
    <source>
        <dbReference type="Proteomes" id="UP000000759"/>
    </source>
</evidence>
<sequence>MFADELQKNAAQQRAAENRQRRLKIKQQQAKASFASTSPTNAFKAKETSTATSVTITDASTLPVKTETNQTIPFSSGTSISAVTKASQERARRANQVREHQRAVQIQSRARGCITRDRMQRNIRADLVSKMYDLRSVRDLLSRSQNITTYIPPPATTTTLVRSLWFITSRRESQGHTSVPWGSRRVIVWNDRQDVILLSQVLQYAVTPGLQSPDENVNPFACWNSSEEGNYRMKFVMRIILVALVDPSVEPLVGNDVFDACQQCLKAVMAVPRSISSLQALSDCRVTVFRTSWDWLLPNQTEAGPRTRLTTTTTASQLHQPCAYFSSPLDMLSIWRHYLLFTVAGPKPIPPMLDLNRETCVSHLRKQRIGVWIRNVCDAVEQASDHDARGDFLMIRLVREIYTIPLLTWKVSNELLAYWVTSSGTKGCPFVSALRLFGDKGDGLLQNDGVENLFPFDDVPMTVCPATPTQCFLANVVQLGLLCPTLNGTDSLKLDFGAAVVFFNLITVLVQAIPLATFSSRDSAVVWVDGVNGHTIPIVLSKSDKDLKHEKDMLEVGSSSAASLAAKEARVDRNKSFWNSSKWARKLTKGMSSLLVGEDAKKRAAKNLKPSSLRNQSTVSRNLAEGVEGDCSDIGTIFSTNIVPRSDYTVTFLFCLCRCFSVVVARWGGAGNDDMLLSQNRESAKGEFPKACIRAEPFVVIILNALCFSTPFVQCAWGIMQSDRRIASQIHSIVEMDEGKSFIRCLDMQTGLTGISSGISDLDGAALLFMFAVVLSHTLIITDDVEIHDMDRPLPKHQLRRVIQLLKKLLYRACCIDSTSLSVHSNYFGVALISASSRAMRDLYDRSSRRPICVPKLWLLPNLLEKDLSKCNCHAEYVALLSTPVLRMCPFLVSFKRRLKLFERIVTTNRVEIQGEKCLTTVRAFNILF</sequence>
<dbReference type="Proteomes" id="UP000000759">
    <property type="component" value="Chromosome 13"/>
</dbReference>
<dbReference type="PANTHER" id="PTHR45700:SF2">
    <property type="entry name" value="UBIQUITIN-PROTEIN LIGASE E3C"/>
    <property type="match status" value="1"/>
</dbReference>
<dbReference type="InterPro" id="IPR044611">
    <property type="entry name" value="E3A/B/C-like"/>
</dbReference>
<name>B7G3X9_PHATC</name>
<dbReference type="KEGG" id="pti:PHATRDRAFT_37484"/>
<dbReference type="PROSITE" id="PS50096">
    <property type="entry name" value="IQ"/>
    <property type="match status" value="1"/>
</dbReference>
<evidence type="ECO:0000256" key="1">
    <source>
        <dbReference type="ARBA" id="ARBA00000885"/>
    </source>
</evidence>
<dbReference type="EMBL" id="CM000615">
    <property type="protein sequence ID" value="EEC46901.1"/>
    <property type="molecule type" value="Genomic_DNA"/>
</dbReference>
<dbReference type="PaxDb" id="2850-Phatr37484"/>
<proteinExistence type="predicted"/>
<dbReference type="eggNOG" id="KOG4427">
    <property type="taxonomic scope" value="Eukaryota"/>
</dbReference>
<dbReference type="PANTHER" id="PTHR45700">
    <property type="entry name" value="UBIQUITIN-PROTEIN LIGASE E3C"/>
    <property type="match status" value="1"/>
</dbReference>
<dbReference type="GO" id="GO:0061630">
    <property type="term" value="F:ubiquitin protein ligase activity"/>
    <property type="evidence" value="ECO:0007669"/>
    <property type="project" value="UniProtKB-EC"/>
</dbReference>